<keyword evidence="1" id="KW-1133">Transmembrane helix</keyword>
<keyword evidence="3" id="KW-1185">Reference proteome</keyword>
<proteinExistence type="predicted"/>
<comment type="caution">
    <text evidence="2">The sequence shown here is derived from an EMBL/GenBank/DDBJ whole genome shotgun (WGS) entry which is preliminary data.</text>
</comment>
<dbReference type="Pfam" id="PF05684">
    <property type="entry name" value="DUF819"/>
    <property type="match status" value="1"/>
</dbReference>
<feature type="transmembrane region" description="Helical" evidence="1">
    <location>
        <begin position="231"/>
        <end position="254"/>
    </location>
</feature>
<feature type="transmembrane region" description="Helical" evidence="1">
    <location>
        <begin position="101"/>
        <end position="127"/>
    </location>
</feature>
<feature type="transmembrane region" description="Helical" evidence="1">
    <location>
        <begin position="170"/>
        <end position="193"/>
    </location>
</feature>
<feature type="transmembrane region" description="Helical" evidence="1">
    <location>
        <begin position="68"/>
        <end position="89"/>
    </location>
</feature>
<feature type="transmembrane region" description="Helical" evidence="1">
    <location>
        <begin position="330"/>
        <end position="350"/>
    </location>
</feature>
<organism evidence="2 3">
    <name type="scientific">Negadavirga shengliensis</name>
    <dbReference type="NCBI Taxonomy" id="1389218"/>
    <lineage>
        <taxon>Bacteria</taxon>
        <taxon>Pseudomonadati</taxon>
        <taxon>Bacteroidota</taxon>
        <taxon>Cytophagia</taxon>
        <taxon>Cytophagales</taxon>
        <taxon>Cyclobacteriaceae</taxon>
        <taxon>Negadavirga</taxon>
    </lineage>
</organism>
<feature type="transmembrane region" description="Helical" evidence="1">
    <location>
        <begin position="300"/>
        <end position="318"/>
    </location>
</feature>
<keyword evidence="1" id="KW-0472">Membrane</keyword>
<sequence length="417" mass="44776">MESTNPLIENDAVTLGLLMTVLALVFYTSASDSVFFRRFYRVVPTILLCYFLPALMNTFGLISGENSQLYFVASRYLLPASLVLLTLSIDLKSILKLGPKALIMFLAGTTGIIVGGPLALFIVSLFYPDVLGGAGAEETWRGLATIAGSWIGGSANQTAMLEVFGASPTLFAQMIAVDVIVANIWMAVLLYWAAKPEVIDGRFGADSSVIESLKSKVEQYRKSIMKIPSMADTMVILGLGFFVTGLSHLFADILAPWIRENYPSLRQYSLDSSFFWIVILATTGGLLLSFTRMRKLEGAGASRLGSVLLYVLVATIGMQMDLRAVLDNPVFFLIGMLWMLVHIIIMLVVAYFIKAPFFFVAVGSQANVGGAASAPIVASAFNPSLAPVGVLLAVLGYAVGTYGAYICGILLQGAFGG</sequence>
<dbReference type="Proteomes" id="UP001595818">
    <property type="component" value="Unassembled WGS sequence"/>
</dbReference>
<protein>
    <submittedName>
        <fullName evidence="2">DUF819 domain-containing protein</fullName>
    </submittedName>
</protein>
<feature type="transmembrane region" description="Helical" evidence="1">
    <location>
        <begin position="42"/>
        <end position="62"/>
    </location>
</feature>
<keyword evidence="1" id="KW-0812">Transmembrane</keyword>
<dbReference type="PANTHER" id="PTHR34289:SF8">
    <property type="entry name" value="DUF819 DOMAIN-CONTAINING PROTEIN"/>
    <property type="match status" value="1"/>
</dbReference>
<evidence type="ECO:0000256" key="1">
    <source>
        <dbReference type="SAM" id="Phobius"/>
    </source>
</evidence>
<dbReference type="InterPro" id="IPR008537">
    <property type="entry name" value="DUF819"/>
</dbReference>
<name>A0ABV9T0X9_9BACT</name>
<dbReference type="EMBL" id="JBHSJJ010000006">
    <property type="protein sequence ID" value="MFC4872377.1"/>
    <property type="molecule type" value="Genomic_DNA"/>
</dbReference>
<feature type="transmembrane region" description="Helical" evidence="1">
    <location>
        <begin position="12"/>
        <end position="30"/>
    </location>
</feature>
<evidence type="ECO:0000313" key="2">
    <source>
        <dbReference type="EMBL" id="MFC4872377.1"/>
    </source>
</evidence>
<dbReference type="PANTHER" id="PTHR34289">
    <property type="entry name" value="PROTEIN, PUTATIVE (DUF819)-RELATED"/>
    <property type="match status" value="1"/>
</dbReference>
<accession>A0ABV9T0X9</accession>
<feature type="transmembrane region" description="Helical" evidence="1">
    <location>
        <begin position="274"/>
        <end position="293"/>
    </location>
</feature>
<feature type="transmembrane region" description="Helical" evidence="1">
    <location>
        <begin position="357"/>
        <end position="378"/>
    </location>
</feature>
<evidence type="ECO:0000313" key="3">
    <source>
        <dbReference type="Proteomes" id="UP001595818"/>
    </source>
</evidence>
<gene>
    <name evidence="2" type="ORF">ACFPFU_11815</name>
</gene>
<feature type="transmembrane region" description="Helical" evidence="1">
    <location>
        <begin position="390"/>
        <end position="411"/>
    </location>
</feature>
<reference evidence="3" key="1">
    <citation type="journal article" date="2019" name="Int. J. Syst. Evol. Microbiol.">
        <title>The Global Catalogue of Microorganisms (GCM) 10K type strain sequencing project: providing services to taxonomists for standard genome sequencing and annotation.</title>
        <authorList>
            <consortium name="The Broad Institute Genomics Platform"/>
            <consortium name="The Broad Institute Genome Sequencing Center for Infectious Disease"/>
            <person name="Wu L."/>
            <person name="Ma J."/>
        </authorList>
    </citation>
    <scope>NUCLEOTIDE SEQUENCE [LARGE SCALE GENOMIC DNA]</scope>
    <source>
        <strain evidence="3">CGMCC 4.7466</strain>
    </source>
</reference>
<dbReference type="RefSeq" id="WP_377064718.1">
    <property type="nucleotide sequence ID" value="NZ_JBHSJJ010000006.1"/>
</dbReference>